<dbReference type="Proteomes" id="UP001434883">
    <property type="component" value="Unassembled WGS sequence"/>
</dbReference>
<gene>
    <name evidence="1" type="ORF">XENOCAPTIV_021402</name>
</gene>
<name>A0ABV0QE15_9TELE</name>
<reference evidence="1 2" key="1">
    <citation type="submission" date="2021-06" db="EMBL/GenBank/DDBJ databases">
        <authorList>
            <person name="Palmer J.M."/>
        </authorList>
    </citation>
    <scope>NUCLEOTIDE SEQUENCE [LARGE SCALE GENOMIC DNA]</scope>
    <source>
        <strain evidence="1 2">XC_2019</strain>
        <tissue evidence="1">Muscle</tissue>
    </source>
</reference>
<feature type="non-terminal residue" evidence="1">
    <location>
        <position position="1"/>
    </location>
</feature>
<comment type="caution">
    <text evidence="1">The sequence shown here is derived from an EMBL/GenBank/DDBJ whole genome shotgun (WGS) entry which is preliminary data.</text>
</comment>
<organism evidence="1 2">
    <name type="scientific">Xenoophorus captivus</name>
    <dbReference type="NCBI Taxonomy" id="1517983"/>
    <lineage>
        <taxon>Eukaryota</taxon>
        <taxon>Metazoa</taxon>
        <taxon>Chordata</taxon>
        <taxon>Craniata</taxon>
        <taxon>Vertebrata</taxon>
        <taxon>Euteleostomi</taxon>
        <taxon>Actinopterygii</taxon>
        <taxon>Neopterygii</taxon>
        <taxon>Teleostei</taxon>
        <taxon>Neoteleostei</taxon>
        <taxon>Acanthomorphata</taxon>
        <taxon>Ovalentaria</taxon>
        <taxon>Atherinomorphae</taxon>
        <taxon>Cyprinodontiformes</taxon>
        <taxon>Goodeidae</taxon>
        <taxon>Xenoophorus</taxon>
    </lineage>
</organism>
<protein>
    <submittedName>
        <fullName evidence="1">Uncharacterized protein</fullName>
    </submittedName>
</protein>
<evidence type="ECO:0000313" key="2">
    <source>
        <dbReference type="Proteomes" id="UP001434883"/>
    </source>
</evidence>
<keyword evidence="2" id="KW-1185">Reference proteome</keyword>
<dbReference type="EMBL" id="JAHRIN010008870">
    <property type="protein sequence ID" value="MEQ2194030.1"/>
    <property type="molecule type" value="Genomic_DNA"/>
</dbReference>
<proteinExistence type="predicted"/>
<evidence type="ECO:0000313" key="1">
    <source>
        <dbReference type="EMBL" id="MEQ2194030.1"/>
    </source>
</evidence>
<sequence>GFPFSTSRPRRKPLSGGCHTDLVLVGLAGHPTEGLVLHRLFRPPMKPERETRWSDMQAHLPSADFVSCHVLTPCGHLL</sequence>
<accession>A0ABV0QE15</accession>